<protein>
    <submittedName>
        <fullName evidence="1">Uncharacterized protein</fullName>
    </submittedName>
</protein>
<organism evidence="1">
    <name type="scientific">Nothobranchius rachovii</name>
    <name type="common">bluefin notho</name>
    <dbReference type="NCBI Taxonomy" id="451742"/>
    <lineage>
        <taxon>Eukaryota</taxon>
        <taxon>Metazoa</taxon>
        <taxon>Chordata</taxon>
        <taxon>Craniata</taxon>
        <taxon>Vertebrata</taxon>
        <taxon>Euteleostomi</taxon>
        <taxon>Actinopterygii</taxon>
        <taxon>Neopterygii</taxon>
        <taxon>Teleostei</taxon>
        <taxon>Neoteleostei</taxon>
        <taxon>Acanthomorphata</taxon>
        <taxon>Ovalentaria</taxon>
        <taxon>Atherinomorphae</taxon>
        <taxon>Cyprinodontiformes</taxon>
        <taxon>Nothobranchiidae</taxon>
        <taxon>Nothobranchius</taxon>
    </lineage>
</organism>
<dbReference type="EMBL" id="HAEH01021092">
    <property type="protein sequence ID" value="SBS11793.1"/>
    <property type="molecule type" value="Transcribed_RNA"/>
</dbReference>
<feature type="non-terminal residue" evidence="1">
    <location>
        <position position="1"/>
    </location>
</feature>
<evidence type="ECO:0000313" key="1">
    <source>
        <dbReference type="EMBL" id="SBS11793.1"/>
    </source>
</evidence>
<reference evidence="1" key="1">
    <citation type="submission" date="2016-05" db="EMBL/GenBank/DDBJ databases">
        <authorList>
            <person name="Lavstsen T."/>
            <person name="Jespersen J.S."/>
        </authorList>
    </citation>
    <scope>NUCLEOTIDE SEQUENCE</scope>
    <source>
        <tissue evidence="1">Brain</tissue>
    </source>
</reference>
<sequence length="108" mass="11882">TTIAHQQGSLSVLWTTRAFCPDMPGVVKRHSPPVGPGVLVGSNIENTTSRFTLACSVMWEGQRHQVTALRLGNLHCSSSRTHACFLTRRKVVIHHHAQDYAAPAQSLR</sequence>
<gene>
    <name evidence="1" type="primary">CU459095.1</name>
</gene>
<name>A0A1A8S2L8_9TELE</name>
<dbReference type="AlphaFoldDB" id="A0A1A8S2L8"/>
<feature type="non-terminal residue" evidence="1">
    <location>
        <position position="108"/>
    </location>
</feature>
<proteinExistence type="predicted"/>
<reference evidence="1" key="2">
    <citation type="submission" date="2016-06" db="EMBL/GenBank/DDBJ databases">
        <title>The genome of a short-lived fish provides insights into sex chromosome evolution and the genetic control of aging.</title>
        <authorList>
            <person name="Reichwald K."/>
            <person name="Felder M."/>
            <person name="Petzold A."/>
            <person name="Koch P."/>
            <person name="Groth M."/>
            <person name="Platzer M."/>
        </authorList>
    </citation>
    <scope>NUCLEOTIDE SEQUENCE</scope>
    <source>
        <tissue evidence="1">Brain</tissue>
    </source>
</reference>
<accession>A0A1A8S2L8</accession>